<dbReference type="InterPro" id="IPR036625">
    <property type="entry name" value="E3-bd_dom_sf"/>
</dbReference>
<dbReference type="CDD" id="cd06849">
    <property type="entry name" value="lipoyl_domain"/>
    <property type="match status" value="1"/>
</dbReference>
<accession>A0A511KDL3</accession>
<evidence type="ECO:0000256" key="3">
    <source>
        <dbReference type="ARBA" id="ARBA00022823"/>
    </source>
</evidence>
<evidence type="ECO:0000256" key="4">
    <source>
        <dbReference type="ARBA" id="ARBA00022946"/>
    </source>
</evidence>
<dbReference type="InterPro" id="IPR000089">
    <property type="entry name" value="Biotin_lipoyl"/>
</dbReference>
<evidence type="ECO:0000256" key="5">
    <source>
        <dbReference type="ARBA" id="ARBA00023315"/>
    </source>
</evidence>
<dbReference type="Gene3D" id="3.30.559.10">
    <property type="entry name" value="Chloramphenicol acetyltransferase-like domain"/>
    <property type="match status" value="1"/>
</dbReference>
<evidence type="ECO:0000259" key="9">
    <source>
        <dbReference type="PROSITE" id="PS51826"/>
    </source>
</evidence>
<dbReference type="InterPro" id="IPR045257">
    <property type="entry name" value="E2/Pdx1"/>
</dbReference>
<dbReference type="Pfam" id="PF00364">
    <property type="entry name" value="Biotin_lipoyl"/>
    <property type="match status" value="1"/>
</dbReference>
<comment type="similarity">
    <text evidence="1 6">Belongs to the 2-oxoacid dehydrogenase family.</text>
</comment>
<comment type="catalytic activity">
    <reaction evidence="6">
        <text>N(6)-[(R)-dihydrolipoyl]-L-lysyl-[protein] + acetyl-CoA = N(6)-[(R)-S(8)-acetyldihydrolipoyl]-L-lysyl-[protein] + CoA</text>
        <dbReference type="Rhea" id="RHEA:17017"/>
        <dbReference type="Rhea" id="RHEA-COMP:10475"/>
        <dbReference type="Rhea" id="RHEA-COMP:10478"/>
        <dbReference type="ChEBI" id="CHEBI:57287"/>
        <dbReference type="ChEBI" id="CHEBI:57288"/>
        <dbReference type="ChEBI" id="CHEBI:83100"/>
        <dbReference type="ChEBI" id="CHEBI:83111"/>
        <dbReference type="EC" id="2.3.1.12"/>
    </reaction>
</comment>
<dbReference type="PROSITE" id="PS50968">
    <property type="entry name" value="BIOTINYL_LIPOYL"/>
    <property type="match status" value="1"/>
</dbReference>
<evidence type="ECO:0000256" key="7">
    <source>
        <dbReference type="SAM" id="MobiDB-lite"/>
    </source>
</evidence>
<name>A0A511KDL3_RHOTO</name>
<dbReference type="NCBIfam" id="TIGR01349">
    <property type="entry name" value="PDHac_trf_mito"/>
    <property type="match status" value="1"/>
</dbReference>
<comment type="caution">
    <text evidence="10">The sequence shown here is derived from an EMBL/GenBank/DDBJ whole genome shotgun (WGS) entry which is preliminary data.</text>
</comment>
<dbReference type="Gene3D" id="4.10.320.10">
    <property type="entry name" value="E3-binding domain"/>
    <property type="match status" value="1"/>
</dbReference>
<keyword evidence="10" id="KW-0670">Pyruvate</keyword>
<dbReference type="InterPro" id="IPR004167">
    <property type="entry name" value="PSBD"/>
</dbReference>
<comment type="cofactor">
    <cofactor evidence="6">
        <name>(R)-lipoate</name>
        <dbReference type="ChEBI" id="CHEBI:83088"/>
    </cofactor>
    <text evidence="6">Binds 1 lipoyl cofactor covalently.</text>
</comment>
<dbReference type="EMBL" id="BJWK01000005">
    <property type="protein sequence ID" value="GEM08392.1"/>
    <property type="molecule type" value="Genomic_DNA"/>
</dbReference>
<dbReference type="InterPro" id="IPR023213">
    <property type="entry name" value="CAT-like_dom_sf"/>
</dbReference>
<comment type="function">
    <text evidence="6">The pyruvate dehydrogenase complex catalyzes the overall conversion of pyruvate to acetyl-CoA and CO(2).</text>
</comment>
<evidence type="ECO:0000256" key="1">
    <source>
        <dbReference type="ARBA" id="ARBA00007317"/>
    </source>
</evidence>
<evidence type="ECO:0000313" key="11">
    <source>
        <dbReference type="Proteomes" id="UP000321518"/>
    </source>
</evidence>
<dbReference type="PROSITE" id="PS00189">
    <property type="entry name" value="LIPOYL"/>
    <property type="match status" value="1"/>
</dbReference>
<dbReference type="FunFam" id="2.40.50.100:FF:000010">
    <property type="entry name" value="Acetyltransferase component of pyruvate dehydrogenase complex"/>
    <property type="match status" value="1"/>
</dbReference>
<dbReference type="AlphaFoldDB" id="A0A511KDL3"/>
<keyword evidence="4" id="KW-0809">Transit peptide</keyword>
<keyword evidence="2 6" id="KW-0808">Transferase</keyword>
<dbReference type="Gene3D" id="2.40.50.100">
    <property type="match status" value="1"/>
</dbReference>
<dbReference type="SUPFAM" id="SSF51230">
    <property type="entry name" value="Single hybrid motif"/>
    <property type="match status" value="1"/>
</dbReference>
<evidence type="ECO:0000256" key="6">
    <source>
        <dbReference type="RuleBase" id="RU361137"/>
    </source>
</evidence>
<dbReference type="InterPro" id="IPR006257">
    <property type="entry name" value="LAT1"/>
</dbReference>
<keyword evidence="3 6" id="KW-0450">Lipoyl</keyword>
<comment type="subcellular location">
    <subcellularLocation>
        <location evidence="6">Mitochondrion</location>
    </subcellularLocation>
</comment>
<feature type="domain" description="Lipoyl-binding" evidence="8">
    <location>
        <begin position="31"/>
        <end position="107"/>
    </location>
</feature>
<dbReference type="OrthoDB" id="537444at2759"/>
<dbReference type="PANTHER" id="PTHR23151">
    <property type="entry name" value="DIHYDROLIPOAMIDE ACETYL/SUCCINYL-TRANSFERASE-RELATED"/>
    <property type="match status" value="1"/>
</dbReference>
<dbReference type="Proteomes" id="UP000321518">
    <property type="component" value="Unassembled WGS sequence"/>
</dbReference>
<dbReference type="GO" id="GO:0006086">
    <property type="term" value="P:pyruvate decarboxylation to acetyl-CoA"/>
    <property type="evidence" value="ECO:0007669"/>
    <property type="project" value="InterPro"/>
</dbReference>
<dbReference type="EC" id="2.3.1.12" evidence="6"/>
<gene>
    <name evidence="10" type="ORF">Rt10032_c05g2409</name>
</gene>
<keyword evidence="5 6" id="KW-0012">Acyltransferase</keyword>
<dbReference type="SUPFAM" id="SSF52777">
    <property type="entry name" value="CoA-dependent acyltransferases"/>
    <property type="match status" value="1"/>
</dbReference>
<feature type="region of interest" description="Disordered" evidence="7">
    <location>
        <begin position="124"/>
        <end position="177"/>
    </location>
</feature>
<protein>
    <recommendedName>
        <fullName evidence="6">Acetyltransferase component of pyruvate dehydrogenase complex</fullName>
        <ecNumber evidence="6">2.3.1.12</ecNumber>
    </recommendedName>
</protein>
<dbReference type="InterPro" id="IPR011053">
    <property type="entry name" value="Single_hybrid_motif"/>
</dbReference>
<organism evidence="10 11">
    <name type="scientific">Rhodotorula toruloides</name>
    <name type="common">Yeast</name>
    <name type="synonym">Rhodosporidium toruloides</name>
    <dbReference type="NCBI Taxonomy" id="5286"/>
    <lineage>
        <taxon>Eukaryota</taxon>
        <taxon>Fungi</taxon>
        <taxon>Dikarya</taxon>
        <taxon>Basidiomycota</taxon>
        <taxon>Pucciniomycotina</taxon>
        <taxon>Microbotryomycetes</taxon>
        <taxon>Sporidiobolales</taxon>
        <taxon>Sporidiobolaceae</taxon>
        <taxon>Rhodotorula</taxon>
    </lineage>
</organism>
<reference evidence="10 11" key="1">
    <citation type="submission" date="2019-07" db="EMBL/GenBank/DDBJ databases">
        <title>Rhodotorula toruloides NBRC10032 genome sequencing.</title>
        <authorList>
            <person name="Shida Y."/>
            <person name="Takaku H."/>
            <person name="Ogasawara W."/>
            <person name="Mori K."/>
        </authorList>
    </citation>
    <scope>NUCLEOTIDE SEQUENCE [LARGE SCALE GENOMIC DNA]</scope>
    <source>
        <strain evidence="10 11">NBRC10032</strain>
    </source>
</reference>
<dbReference type="PANTHER" id="PTHR23151:SF90">
    <property type="entry name" value="DIHYDROLIPOYLLYSINE-RESIDUE ACETYLTRANSFERASE COMPONENT OF PYRUVATE DEHYDROGENASE COMPLEX, MITOCHONDRIAL-RELATED"/>
    <property type="match status" value="1"/>
</dbReference>
<dbReference type="GO" id="GO:0005739">
    <property type="term" value="C:mitochondrion"/>
    <property type="evidence" value="ECO:0007669"/>
    <property type="project" value="UniProtKB-SubCell"/>
</dbReference>
<dbReference type="InterPro" id="IPR003016">
    <property type="entry name" value="2-oxoA_DH_lipoyl-BS"/>
</dbReference>
<evidence type="ECO:0000259" key="8">
    <source>
        <dbReference type="PROSITE" id="PS50968"/>
    </source>
</evidence>
<sequence>MIRNLVAQRARACARTQAVRQFHATPCAAALTKFLFPAMSPTMTEGGIAQWKKKEGESFAPGDVLLEIETDKATMDVEAQDEGVLGKILVGDGSKAVQVGSPVAVIGEEGDDFSEEQIQSLLKEAPSGGDVAEPKQESKQEKKPEEPKKEEPKKEEAAPKKQEKKQSSLELSSDRPIILATPMAKRLALENGVPLAKVKGTGPNGRILAEDVEKYKASAPSAAAAGSASAAKASPAAGAGAAYTDTPVSNMRRTIASRLTESKSGTPHYYLTAEINMERVNKLREAFNTAAKAADAAGASKDGVKGGVKLSVNDFIVKASALALQDVPEVNSGWHGDFIREYATQDICVAVATPNGLITPIVADAGRKGLATISSQAKQLAAKARDGKLKPEEYQGGSFTISNLGMMGIESFTAIINPPQSCILAIGASEKKLVLDPASEKGFKEVSVMKATLSCDHRVVDGAVGARWMKAFKSYLESPLSFML</sequence>
<dbReference type="Pfam" id="PF02817">
    <property type="entry name" value="E3_binding"/>
    <property type="match status" value="1"/>
</dbReference>
<dbReference type="FunFam" id="3.30.559.10:FF:000003">
    <property type="entry name" value="Acetyltransferase component of pyruvate dehydrogenase complex"/>
    <property type="match status" value="1"/>
</dbReference>
<dbReference type="GO" id="GO:0004742">
    <property type="term" value="F:dihydrolipoyllysine-residue acetyltransferase activity"/>
    <property type="evidence" value="ECO:0007669"/>
    <property type="project" value="UniProtKB-UniRule"/>
</dbReference>
<dbReference type="InterPro" id="IPR001078">
    <property type="entry name" value="2-oxoacid_DH_actylTfrase"/>
</dbReference>
<dbReference type="Pfam" id="PF00198">
    <property type="entry name" value="2-oxoacid_dh"/>
    <property type="match status" value="1"/>
</dbReference>
<dbReference type="PROSITE" id="PS51826">
    <property type="entry name" value="PSBD"/>
    <property type="match status" value="1"/>
</dbReference>
<proteinExistence type="inferred from homology"/>
<dbReference type="GO" id="GO:0045254">
    <property type="term" value="C:pyruvate dehydrogenase complex"/>
    <property type="evidence" value="ECO:0007669"/>
    <property type="project" value="UniProtKB-UniRule"/>
</dbReference>
<dbReference type="SUPFAM" id="SSF47005">
    <property type="entry name" value="Peripheral subunit-binding domain of 2-oxo acid dehydrogenase complex"/>
    <property type="match status" value="1"/>
</dbReference>
<feature type="compositionally biased region" description="Basic and acidic residues" evidence="7">
    <location>
        <begin position="132"/>
        <end position="167"/>
    </location>
</feature>
<feature type="domain" description="Peripheral subunit-binding (PSBD)" evidence="9">
    <location>
        <begin position="179"/>
        <end position="216"/>
    </location>
</feature>
<evidence type="ECO:0000256" key="2">
    <source>
        <dbReference type="ARBA" id="ARBA00022679"/>
    </source>
</evidence>
<evidence type="ECO:0000313" key="10">
    <source>
        <dbReference type="EMBL" id="GEM08392.1"/>
    </source>
</evidence>